<comment type="caution">
    <text evidence="1">The sequence shown here is derived from an EMBL/GenBank/DDBJ whole genome shotgun (WGS) entry which is preliminary data.</text>
</comment>
<keyword evidence="2" id="KW-1185">Reference proteome</keyword>
<dbReference type="RefSeq" id="WP_379277655.1">
    <property type="nucleotide sequence ID" value="NZ_JBHUGT010000035.1"/>
</dbReference>
<name>A0ABW5R247_9BACL</name>
<dbReference type="InterPro" id="IPR016181">
    <property type="entry name" value="Acyl_CoA_acyltransferase"/>
</dbReference>
<evidence type="ECO:0000313" key="1">
    <source>
        <dbReference type="EMBL" id="MFD2662802.1"/>
    </source>
</evidence>
<accession>A0ABW5R247</accession>
<dbReference type="SUPFAM" id="SSF55729">
    <property type="entry name" value="Acyl-CoA N-acyltransferases (Nat)"/>
    <property type="match status" value="1"/>
</dbReference>
<organism evidence="1 2">
    <name type="scientific">Paenibacillus thailandensis</name>
    <dbReference type="NCBI Taxonomy" id="393250"/>
    <lineage>
        <taxon>Bacteria</taxon>
        <taxon>Bacillati</taxon>
        <taxon>Bacillota</taxon>
        <taxon>Bacilli</taxon>
        <taxon>Bacillales</taxon>
        <taxon>Paenibacillaceae</taxon>
        <taxon>Paenibacillus</taxon>
    </lineage>
</organism>
<dbReference type="Gene3D" id="3.40.630.30">
    <property type="match status" value="1"/>
</dbReference>
<protein>
    <recommendedName>
        <fullName evidence="3">N-acetyltransferase</fullName>
    </recommendedName>
</protein>
<proteinExistence type="predicted"/>
<evidence type="ECO:0008006" key="3">
    <source>
        <dbReference type="Google" id="ProtNLM"/>
    </source>
</evidence>
<dbReference type="Proteomes" id="UP001597493">
    <property type="component" value="Unassembled WGS sequence"/>
</dbReference>
<dbReference type="EMBL" id="JBHUMY010000032">
    <property type="protein sequence ID" value="MFD2662802.1"/>
    <property type="molecule type" value="Genomic_DNA"/>
</dbReference>
<reference evidence="2" key="1">
    <citation type="journal article" date="2019" name="Int. J. Syst. Evol. Microbiol.">
        <title>The Global Catalogue of Microorganisms (GCM) 10K type strain sequencing project: providing services to taxonomists for standard genome sequencing and annotation.</title>
        <authorList>
            <consortium name="The Broad Institute Genomics Platform"/>
            <consortium name="The Broad Institute Genome Sequencing Center for Infectious Disease"/>
            <person name="Wu L."/>
            <person name="Ma J."/>
        </authorList>
    </citation>
    <scope>NUCLEOTIDE SEQUENCE [LARGE SCALE GENOMIC DNA]</scope>
    <source>
        <strain evidence="2">TISTR 1827</strain>
    </source>
</reference>
<evidence type="ECO:0000313" key="2">
    <source>
        <dbReference type="Proteomes" id="UP001597493"/>
    </source>
</evidence>
<sequence length="88" mass="10049">MIKGNRVNLHRISEEDWEMRYRWLSDPEVNRTLSAGLGIPLSASQVKDETALLAAESAKWAYFTVVTEEGLPINRLLMSILRTEYEPA</sequence>
<gene>
    <name evidence="1" type="ORF">ACFSW5_21335</name>
</gene>